<dbReference type="PANTHER" id="PTHR43760:SF1">
    <property type="entry name" value="ENDORIBONUCLEASE L-PSP_CHORISMATE MUTASE-LIKE DOMAIN-CONTAINING PROTEIN"/>
    <property type="match status" value="1"/>
</dbReference>
<protein>
    <submittedName>
        <fullName evidence="2">RidA family protein</fullName>
    </submittedName>
</protein>
<dbReference type="Pfam" id="PF14588">
    <property type="entry name" value="YjgF_endoribonc"/>
    <property type="match status" value="1"/>
</dbReference>
<evidence type="ECO:0000259" key="1">
    <source>
        <dbReference type="Pfam" id="PF14588"/>
    </source>
</evidence>
<dbReference type="Gene3D" id="3.30.1330.40">
    <property type="entry name" value="RutC-like"/>
    <property type="match status" value="1"/>
</dbReference>
<dbReference type="InterPro" id="IPR035959">
    <property type="entry name" value="RutC-like_sf"/>
</dbReference>
<organism evidence="2 3">
    <name type="scientific">Leptonema illini</name>
    <dbReference type="NCBI Taxonomy" id="183"/>
    <lineage>
        <taxon>Bacteria</taxon>
        <taxon>Pseudomonadati</taxon>
        <taxon>Spirochaetota</taxon>
        <taxon>Spirochaetia</taxon>
        <taxon>Leptospirales</taxon>
        <taxon>Leptospiraceae</taxon>
        <taxon>Leptonema</taxon>
    </lineage>
</organism>
<dbReference type="CDD" id="cd02199">
    <property type="entry name" value="YjgF_YER057c_UK114_like_1"/>
    <property type="match status" value="1"/>
</dbReference>
<comment type="caution">
    <text evidence="2">The sequence shown here is derived from an EMBL/GenBank/DDBJ whole genome shotgun (WGS) entry which is preliminary data.</text>
</comment>
<dbReference type="SUPFAM" id="SSF55298">
    <property type="entry name" value="YjgF-like"/>
    <property type="match status" value="1"/>
</dbReference>
<proteinExistence type="predicted"/>
<reference evidence="2 3" key="1">
    <citation type="submission" date="2019-10" db="EMBL/GenBank/DDBJ databases">
        <title>Extracellular Electron Transfer in a Candidatus Methanoperedens spp. Enrichment Culture.</title>
        <authorList>
            <person name="Berger S."/>
            <person name="Rangel Shaw D."/>
            <person name="Berben T."/>
            <person name="In 'T Zandt M."/>
            <person name="Frank J."/>
            <person name="Reimann J."/>
            <person name="Jetten M.S.M."/>
            <person name="Welte C.U."/>
        </authorList>
    </citation>
    <scope>NUCLEOTIDE SEQUENCE [LARGE SCALE GENOMIC DNA]</scope>
    <source>
        <strain evidence="2">SB12</strain>
    </source>
</reference>
<dbReference type="Proteomes" id="UP000460298">
    <property type="component" value="Unassembled WGS sequence"/>
</dbReference>
<accession>A0A833GZM5</accession>
<dbReference type="AlphaFoldDB" id="A0A833GZM5"/>
<feature type="domain" description="Endoribonuclease L-PSP/chorismate mutase-like" evidence="1">
    <location>
        <begin position="4"/>
        <end position="139"/>
    </location>
</feature>
<evidence type="ECO:0000313" key="2">
    <source>
        <dbReference type="EMBL" id="KAB2930853.1"/>
    </source>
</evidence>
<sequence>MIANRLQALGLTLPEAPRPVAAYIPAKRSGDIVHLSGQLPMKSGELMLKGPLRGEAQIAGAQAAMRQCFLNALAAATSVVSLEEIKGVLRLAAFVASAPEFTSQHLVANGASELALEIFGDAGRHCRTAVGVPCLPLDAAVELEVQFLL</sequence>
<gene>
    <name evidence="2" type="ORF">F9K24_15425</name>
</gene>
<dbReference type="EMBL" id="WBUI01000017">
    <property type="protein sequence ID" value="KAB2930853.1"/>
    <property type="molecule type" value="Genomic_DNA"/>
</dbReference>
<evidence type="ECO:0000313" key="3">
    <source>
        <dbReference type="Proteomes" id="UP000460298"/>
    </source>
</evidence>
<dbReference type="InterPro" id="IPR013813">
    <property type="entry name" value="Endoribo_LPSP/chorism_mut-like"/>
</dbReference>
<name>A0A833GZM5_9LEPT</name>
<dbReference type="PANTHER" id="PTHR43760">
    <property type="entry name" value="ENDORIBONUCLEASE-RELATED"/>
    <property type="match status" value="1"/>
</dbReference>